<feature type="non-terminal residue" evidence="7">
    <location>
        <position position="1"/>
    </location>
</feature>
<feature type="domain" description="Band 7" evidence="6">
    <location>
        <begin position="2"/>
        <end position="169"/>
    </location>
</feature>
<dbReference type="GO" id="GO:0016020">
    <property type="term" value="C:membrane"/>
    <property type="evidence" value="ECO:0007669"/>
    <property type="project" value="UniProtKB-SubCell"/>
</dbReference>
<evidence type="ECO:0000313" key="7">
    <source>
        <dbReference type="EMBL" id="VAW11751.1"/>
    </source>
</evidence>
<keyword evidence="3" id="KW-0812">Transmembrane</keyword>
<dbReference type="InterPro" id="IPR001107">
    <property type="entry name" value="Band_7"/>
</dbReference>
<evidence type="ECO:0000256" key="1">
    <source>
        <dbReference type="ARBA" id="ARBA00004370"/>
    </source>
</evidence>
<dbReference type="AlphaFoldDB" id="A0A3B0SZ55"/>
<evidence type="ECO:0000256" key="2">
    <source>
        <dbReference type="ARBA" id="ARBA00007862"/>
    </source>
</evidence>
<dbReference type="InterPro" id="IPR036013">
    <property type="entry name" value="Band_7/SPFH_dom_sf"/>
</dbReference>
<keyword evidence="4" id="KW-1133">Transmembrane helix</keyword>
<dbReference type="SUPFAM" id="SSF117892">
    <property type="entry name" value="Band 7/SPFH domain"/>
    <property type="match status" value="1"/>
</dbReference>
<evidence type="ECO:0000256" key="3">
    <source>
        <dbReference type="ARBA" id="ARBA00022692"/>
    </source>
</evidence>
<dbReference type="EMBL" id="UOEN01000043">
    <property type="protein sequence ID" value="VAW11751.1"/>
    <property type="molecule type" value="Genomic_DNA"/>
</dbReference>
<protein>
    <submittedName>
        <fullName evidence="7">HflC protein</fullName>
    </submittedName>
</protein>
<evidence type="ECO:0000256" key="4">
    <source>
        <dbReference type="ARBA" id="ARBA00022989"/>
    </source>
</evidence>
<dbReference type="PANTHER" id="PTHR42911">
    <property type="entry name" value="MODULATOR OF FTSH PROTEASE HFLC"/>
    <property type="match status" value="1"/>
</dbReference>
<dbReference type="CDD" id="cd03405">
    <property type="entry name" value="SPFH_HflC"/>
    <property type="match status" value="1"/>
</dbReference>
<dbReference type="Pfam" id="PF01145">
    <property type="entry name" value="Band_7"/>
    <property type="match status" value="1"/>
</dbReference>
<dbReference type="NCBIfam" id="TIGR01932">
    <property type="entry name" value="hflC"/>
    <property type="match status" value="1"/>
</dbReference>
<proteinExistence type="inferred from homology"/>
<name>A0A3B0SZ55_9ZZZZ</name>
<sequence>YFDKRILQWDGDPNQIPTREKRYIWVDTTARWRISDALKFMQSVRTEASAQARLDDIIDAATRDAISSSNLVEAIRNSNRLIKLQESEENLKKDMSLRETNLEKIEVGREKLMKDIFTQASKGVGSYGIELVDVKIKRINYVEDVQRKVYDRMISERKRAAEKFRSEGQGKKAEIEGQMSKELQQIRAQAYKRAEEIKGVADAKAIKIYADAYNRDPDFYAFIKTFESYKRTVRDDTTMMLTTDNEFYEYLGGIKLKKKLLP</sequence>
<comment type="subcellular location">
    <subcellularLocation>
        <location evidence="1">Membrane</location>
    </subcellularLocation>
</comment>
<dbReference type="PANTHER" id="PTHR42911:SF1">
    <property type="entry name" value="MODULATOR OF FTSH PROTEASE HFLC"/>
    <property type="match status" value="1"/>
</dbReference>
<dbReference type="Gene3D" id="3.30.479.30">
    <property type="entry name" value="Band 7 domain"/>
    <property type="match status" value="1"/>
</dbReference>
<dbReference type="PIRSF" id="PIRSF005651">
    <property type="entry name" value="HflC"/>
    <property type="match status" value="1"/>
</dbReference>
<evidence type="ECO:0000256" key="5">
    <source>
        <dbReference type="ARBA" id="ARBA00023136"/>
    </source>
</evidence>
<accession>A0A3B0SZ55</accession>
<organism evidence="7">
    <name type="scientific">hydrothermal vent metagenome</name>
    <dbReference type="NCBI Taxonomy" id="652676"/>
    <lineage>
        <taxon>unclassified sequences</taxon>
        <taxon>metagenomes</taxon>
        <taxon>ecological metagenomes</taxon>
    </lineage>
</organism>
<evidence type="ECO:0000259" key="6">
    <source>
        <dbReference type="Pfam" id="PF01145"/>
    </source>
</evidence>
<keyword evidence="5" id="KW-0472">Membrane</keyword>
<gene>
    <name evidence="7" type="ORF">MNBD_BACTEROID05-117</name>
</gene>
<reference evidence="7" key="1">
    <citation type="submission" date="2018-06" db="EMBL/GenBank/DDBJ databases">
        <authorList>
            <person name="Zhirakovskaya E."/>
        </authorList>
    </citation>
    <scope>NUCLEOTIDE SEQUENCE</scope>
</reference>
<dbReference type="InterPro" id="IPR010200">
    <property type="entry name" value="HflC"/>
</dbReference>
<comment type="similarity">
    <text evidence="2">Belongs to the band 7/mec-2 family. HflC subfamily.</text>
</comment>